<evidence type="ECO:0000313" key="1">
    <source>
        <dbReference type="EMBL" id="CAJ0966025.1"/>
    </source>
</evidence>
<evidence type="ECO:0000313" key="2">
    <source>
        <dbReference type="Proteomes" id="UP001176940"/>
    </source>
</evidence>
<dbReference type="Proteomes" id="UP001176940">
    <property type="component" value="Unassembled WGS sequence"/>
</dbReference>
<organism evidence="1 2">
    <name type="scientific">Ranitomeya imitator</name>
    <name type="common">mimic poison frog</name>
    <dbReference type="NCBI Taxonomy" id="111125"/>
    <lineage>
        <taxon>Eukaryota</taxon>
        <taxon>Metazoa</taxon>
        <taxon>Chordata</taxon>
        <taxon>Craniata</taxon>
        <taxon>Vertebrata</taxon>
        <taxon>Euteleostomi</taxon>
        <taxon>Amphibia</taxon>
        <taxon>Batrachia</taxon>
        <taxon>Anura</taxon>
        <taxon>Neobatrachia</taxon>
        <taxon>Hyloidea</taxon>
        <taxon>Dendrobatidae</taxon>
        <taxon>Dendrobatinae</taxon>
        <taxon>Ranitomeya</taxon>
    </lineage>
</organism>
<gene>
    <name evidence="1" type="ORF">RIMI_LOCUS20849121</name>
</gene>
<proteinExistence type="predicted"/>
<name>A0ABN9MGX2_9NEOB</name>
<sequence length="81" mass="8928">MMISSEISFLIHFLQEKHGGDGEVTAHYPTEEDGVALLEFTDEKVLHADYNVLGLVTFPQCVRGKEAAGAAQAFVYTKRKA</sequence>
<comment type="caution">
    <text evidence="1">The sequence shown here is derived from an EMBL/GenBank/DDBJ whole genome shotgun (WGS) entry which is preliminary data.</text>
</comment>
<accession>A0ABN9MGX2</accession>
<reference evidence="1" key="1">
    <citation type="submission" date="2023-07" db="EMBL/GenBank/DDBJ databases">
        <authorList>
            <person name="Stuckert A."/>
        </authorList>
    </citation>
    <scope>NUCLEOTIDE SEQUENCE</scope>
</reference>
<keyword evidence="2" id="KW-1185">Reference proteome</keyword>
<protein>
    <submittedName>
        <fullName evidence="1">Uncharacterized protein</fullName>
    </submittedName>
</protein>
<dbReference type="EMBL" id="CAUEEQ010071299">
    <property type="protein sequence ID" value="CAJ0966025.1"/>
    <property type="molecule type" value="Genomic_DNA"/>
</dbReference>